<proteinExistence type="predicted"/>
<dbReference type="PANTHER" id="PTHR37827">
    <property type="entry name" value="TUDOR DOMAIN-CONTAINING PROTEIN"/>
    <property type="match status" value="1"/>
</dbReference>
<dbReference type="Proteomes" id="UP000186607">
    <property type="component" value="Unassembled WGS sequence"/>
</dbReference>
<gene>
    <name evidence="1" type="ORF">BOO71_0011296</name>
</gene>
<keyword evidence="2" id="KW-1185">Reference proteome</keyword>
<comment type="caution">
    <text evidence="1">The sequence shown here is derived from an EMBL/GenBank/DDBJ whole genome shotgun (WGS) entry which is preliminary data.</text>
</comment>
<evidence type="ECO:0000313" key="2">
    <source>
        <dbReference type="Proteomes" id="UP000186607"/>
    </source>
</evidence>
<name>A0A1U7NUS9_9DEIO</name>
<evidence type="ECO:0008006" key="3">
    <source>
        <dbReference type="Google" id="ProtNLM"/>
    </source>
</evidence>
<sequence length="112" mass="12592">MLMGMARKTPDPSWYAPPKAADPCVLCGREAPSMTDHHLVPKSQGRRQGVKPGDIPTVRMCAACQGYLQKTFSNSELANELNTVEAMLEREEIQRFITWVRKQPLTKGVRVH</sequence>
<dbReference type="eggNOG" id="COG1403">
    <property type="taxonomic scope" value="Bacteria"/>
</dbReference>
<dbReference type="AlphaFoldDB" id="A0A1U7NUS9"/>
<dbReference type="EMBL" id="MSTI01000135">
    <property type="protein sequence ID" value="OLV16660.1"/>
    <property type="molecule type" value="Genomic_DNA"/>
</dbReference>
<reference evidence="1 2" key="1">
    <citation type="submission" date="2017-01" db="EMBL/GenBank/DDBJ databases">
        <title>Genome Analysis of Deinococcus marmoris KOPRI26562.</title>
        <authorList>
            <person name="Kim J.H."/>
            <person name="Oh H.-M."/>
        </authorList>
    </citation>
    <scope>NUCLEOTIDE SEQUENCE [LARGE SCALE GENOMIC DNA]</scope>
    <source>
        <strain evidence="1 2">KOPRI26562</strain>
    </source>
</reference>
<evidence type="ECO:0000313" key="1">
    <source>
        <dbReference type="EMBL" id="OLV16660.1"/>
    </source>
</evidence>
<dbReference type="PANTHER" id="PTHR37827:SF1">
    <property type="entry name" value="HNH DOMAIN-CONTAINING PROTEIN"/>
    <property type="match status" value="1"/>
</dbReference>
<dbReference type="STRING" id="249408.BOO71_0011296"/>
<organism evidence="1 2">
    <name type="scientific">Deinococcus marmoris</name>
    <dbReference type="NCBI Taxonomy" id="249408"/>
    <lineage>
        <taxon>Bacteria</taxon>
        <taxon>Thermotogati</taxon>
        <taxon>Deinococcota</taxon>
        <taxon>Deinococci</taxon>
        <taxon>Deinococcales</taxon>
        <taxon>Deinococcaceae</taxon>
        <taxon>Deinococcus</taxon>
    </lineage>
</organism>
<protein>
    <recommendedName>
        <fullName evidence="3">HNH endonuclease</fullName>
    </recommendedName>
</protein>
<accession>A0A1U7NUS9</accession>